<evidence type="ECO:0000313" key="1">
    <source>
        <dbReference type="EMBL" id="CAJ31567.1"/>
    </source>
</evidence>
<proteinExistence type="predicted"/>
<dbReference type="KEGG" id="vg:5797894"/>
<organism evidence="1 2">
    <name type="scientific">Betalipothrixvirus pozzuoliense</name>
    <dbReference type="NCBI Taxonomy" id="346882"/>
    <lineage>
        <taxon>Viruses</taxon>
        <taxon>Adnaviria</taxon>
        <taxon>Zilligvirae</taxon>
        <taxon>Taleaviricota</taxon>
        <taxon>Tokiviricetes</taxon>
        <taxon>Ligamenvirales</taxon>
        <taxon>Lipothrixviridae</taxon>
        <taxon>Betalipothrixvirus</taxon>
    </lineage>
</organism>
<accession>A7WKG7</accession>
<dbReference type="RefSeq" id="YP_001604171.1">
    <property type="nucleotide sequence ID" value="NC_010152.1"/>
</dbReference>
<evidence type="ECO:0000313" key="2">
    <source>
        <dbReference type="Proteomes" id="UP000001308"/>
    </source>
</evidence>
<name>A7WKG7_9VIRU</name>
<reference evidence="2" key="1">
    <citation type="journal article" date="2008" name="J. Virol.">
        <title>Structure of the acidianus filamentous virus 3 and comparative genomics of related archaeal lipothrixviruses.</title>
        <authorList>
            <person name="Vestergaard G."/>
            <person name="Aramayo R."/>
            <person name="Basta T."/>
            <person name="Haring M."/>
            <person name="Peng X."/>
            <person name="Brugger K."/>
            <person name="Chen L."/>
            <person name="Rachel R."/>
            <person name="Boisset N."/>
            <person name="Garrett R.A."/>
            <person name="Prangishvili D."/>
        </authorList>
    </citation>
    <scope>NUCLEOTIDE SEQUENCE [LARGE SCALE GENOMIC DNA]</scope>
</reference>
<dbReference type="OrthoDB" id="26351at10239"/>
<sequence>MPTFEECNQLINPQGLPLEALSQSEKIFLEFCQYWDSYPQEIKEVVKQW</sequence>
<dbReference type="EMBL" id="AM087121">
    <property type="protein sequence ID" value="CAJ31567.1"/>
    <property type="molecule type" value="Genomic_DNA"/>
</dbReference>
<keyword evidence="2" id="KW-1185">Reference proteome</keyword>
<protein>
    <submittedName>
        <fullName evidence="1">Uncharacterized protein</fullName>
    </submittedName>
</protein>
<dbReference type="GeneID" id="5797894"/>
<dbReference type="Proteomes" id="UP000001308">
    <property type="component" value="Segment"/>
</dbReference>